<sequence length="41" mass="4892">MIAELISSKNKEIDWLKEEIEFLREENEKLLLIVGEKIFSL</sequence>
<evidence type="ECO:0000313" key="2">
    <source>
        <dbReference type="EMBL" id="EDO11164.1"/>
    </source>
</evidence>
<dbReference type="GeneID" id="73812559"/>
<evidence type="ECO:0000256" key="1">
    <source>
        <dbReference type="SAM" id="Coils"/>
    </source>
</evidence>
<reference evidence="2 3" key="1">
    <citation type="submission" date="2007-03" db="EMBL/GenBank/DDBJ databases">
        <authorList>
            <person name="Fulton L."/>
            <person name="Clifton S."/>
            <person name="Fulton B."/>
            <person name="Xu J."/>
            <person name="Minx P."/>
            <person name="Pepin K.H."/>
            <person name="Johnson M."/>
            <person name="Thiruvilangam P."/>
            <person name="Bhonagiri V."/>
            <person name="Nash W.E."/>
            <person name="Mardis E.R."/>
            <person name="Wilson R.K."/>
        </authorList>
    </citation>
    <scope>NUCLEOTIDE SEQUENCE [LARGE SCALE GENOMIC DNA]</scope>
    <source>
        <strain evidence="3">ATCC 8483 / DSM 1896 / JCM 5824 / BCRC 10623 / CCUG 4943 / NCTC 11153</strain>
    </source>
</reference>
<feature type="coiled-coil region" evidence="1">
    <location>
        <begin position="6"/>
        <end position="33"/>
    </location>
</feature>
<proteinExistence type="predicted"/>
<dbReference type="AlphaFoldDB" id="A0AAN3D747"/>
<dbReference type="RefSeq" id="WP_004299171.1">
    <property type="nucleotide sequence ID" value="NZ_DS264580.1"/>
</dbReference>
<keyword evidence="1" id="KW-0175">Coiled coil</keyword>
<evidence type="ECO:0000313" key="3">
    <source>
        <dbReference type="Proteomes" id="UP000005475"/>
    </source>
</evidence>
<name>A0AAN3D747_BACO1</name>
<protein>
    <submittedName>
        <fullName evidence="2">Uncharacterized protein</fullName>
    </submittedName>
</protein>
<comment type="caution">
    <text evidence="2">The sequence shown here is derived from an EMBL/GenBank/DDBJ whole genome shotgun (WGS) entry which is preliminary data.</text>
</comment>
<organism evidence="2 3">
    <name type="scientific">Bacteroides ovatus (strain ATCC 8483 / DSM 1896 / JCM 5824 / BCRC 10623 / CCUG 4943 / NCTC 11153)</name>
    <dbReference type="NCBI Taxonomy" id="411476"/>
    <lineage>
        <taxon>Bacteria</taxon>
        <taxon>Pseudomonadati</taxon>
        <taxon>Bacteroidota</taxon>
        <taxon>Bacteroidia</taxon>
        <taxon>Bacteroidales</taxon>
        <taxon>Bacteroidaceae</taxon>
        <taxon>Bacteroides</taxon>
    </lineage>
</organism>
<accession>A0AAN3D747</accession>
<dbReference type="Proteomes" id="UP000005475">
    <property type="component" value="Unassembled WGS sequence"/>
</dbReference>
<gene>
    <name evidence="2" type="ORF">BACOVA_03066</name>
</gene>
<dbReference type="EMBL" id="AAXF02000050">
    <property type="protein sequence ID" value="EDO11164.1"/>
    <property type="molecule type" value="Genomic_DNA"/>
</dbReference>
<reference evidence="3" key="2">
    <citation type="submission" date="2007-04" db="EMBL/GenBank/DDBJ databases">
        <title>Draft genome sequence of Bacteroides ovatus (ATCC 8483).</title>
        <authorList>
            <person name="Sudarsanam P."/>
            <person name="Ley R."/>
            <person name="Guruge J."/>
            <person name="Turnbaugh P.J."/>
            <person name="Mahowald M."/>
            <person name="Liep D."/>
            <person name="Gordon J."/>
        </authorList>
    </citation>
    <scope>NUCLEOTIDE SEQUENCE [LARGE SCALE GENOMIC DNA]</scope>
    <source>
        <strain evidence="3">ATCC 8483 / DSM 1896 / JCM 5824 / BCRC 10623 / CCUG 4943 / NCTC 11153</strain>
    </source>
</reference>